<organism evidence="1 2">
    <name type="scientific">Clonorchis sinensis</name>
    <name type="common">Chinese liver fluke</name>
    <dbReference type="NCBI Taxonomy" id="79923"/>
    <lineage>
        <taxon>Eukaryota</taxon>
        <taxon>Metazoa</taxon>
        <taxon>Spiralia</taxon>
        <taxon>Lophotrochozoa</taxon>
        <taxon>Platyhelminthes</taxon>
        <taxon>Trematoda</taxon>
        <taxon>Digenea</taxon>
        <taxon>Opisthorchiida</taxon>
        <taxon>Opisthorchiata</taxon>
        <taxon>Opisthorchiidae</taxon>
        <taxon>Clonorchis</taxon>
    </lineage>
</organism>
<proteinExistence type="predicted"/>
<sequence length="381" mass="43203">MKNVRIIFSEVHVIGSHRGWCDVVVPDVNDLKACPPGSPYSLHTAGRPRDHAGVTMLNKEGRLDRWAEYFEQQSSWPPDATYLVALNVEPGVVNLEPSMVSEFYDCLCFLKCHRASIPHDLLPEIIKKKGEVVIYRLISGVCEYTESSPKTSYTNGCPSRVLTPCIIINEILRRTLEVLRNSSDQINYDENLVDLEYTDDIVLIFKEEETIRVVTEHPTYYPGKAIGNCISSDCSLTDCREAEAVRWPALDLADEYADYENSVLPVLLAFQDGDSVIPNAPGWRYYKVFYNLNNKFIADENNQNDILSCVWRSRRSELFGCQFTDRKHQASSTVMDLPRATNAETSFTETNLVLLTFLTVSDTTRRVTCDLAEGVDKRQGF</sequence>
<name>G7YXX0_CLOSI</name>
<evidence type="ECO:0000313" key="2">
    <source>
        <dbReference type="Proteomes" id="UP000008909"/>
    </source>
</evidence>
<reference key="2">
    <citation type="submission" date="2011-10" db="EMBL/GenBank/DDBJ databases">
        <title>The genome and transcriptome sequence of Clonorchis sinensis provide insights into the carcinogenic liver fluke.</title>
        <authorList>
            <person name="Wang X."/>
            <person name="Huang Y."/>
            <person name="Chen W."/>
            <person name="Liu H."/>
            <person name="Guo L."/>
            <person name="Chen Y."/>
            <person name="Luo F."/>
            <person name="Zhou W."/>
            <person name="Sun J."/>
            <person name="Mao Q."/>
            <person name="Liang P."/>
            <person name="Zhou C."/>
            <person name="Tian Y."/>
            <person name="Men J."/>
            <person name="Lv X."/>
            <person name="Huang L."/>
            <person name="Zhou J."/>
            <person name="Hu Y."/>
            <person name="Li R."/>
            <person name="Zhang F."/>
            <person name="Lei H."/>
            <person name="Li X."/>
            <person name="Hu X."/>
            <person name="Liang C."/>
            <person name="Xu J."/>
            <person name="Wu Z."/>
            <person name="Yu X."/>
        </authorList>
    </citation>
    <scope>NUCLEOTIDE SEQUENCE</scope>
    <source>
        <strain>Henan</strain>
    </source>
</reference>
<protein>
    <recommendedName>
        <fullName evidence="3">Reverse transcriptase domain-containing protein</fullName>
    </recommendedName>
</protein>
<dbReference type="Proteomes" id="UP000008909">
    <property type="component" value="Unassembled WGS sequence"/>
</dbReference>
<dbReference type="AlphaFoldDB" id="G7YXX0"/>
<evidence type="ECO:0000313" key="1">
    <source>
        <dbReference type="EMBL" id="GAA57800.1"/>
    </source>
</evidence>
<reference evidence="1" key="1">
    <citation type="journal article" date="2011" name="Genome Biol.">
        <title>The draft genome of the carcinogenic human liver fluke Clonorchis sinensis.</title>
        <authorList>
            <person name="Wang X."/>
            <person name="Chen W."/>
            <person name="Huang Y."/>
            <person name="Sun J."/>
            <person name="Men J."/>
            <person name="Liu H."/>
            <person name="Luo F."/>
            <person name="Guo L."/>
            <person name="Lv X."/>
            <person name="Deng C."/>
            <person name="Zhou C."/>
            <person name="Fan Y."/>
            <person name="Li X."/>
            <person name="Huang L."/>
            <person name="Hu Y."/>
            <person name="Liang C."/>
            <person name="Hu X."/>
            <person name="Xu J."/>
            <person name="Yu X."/>
        </authorList>
    </citation>
    <scope>NUCLEOTIDE SEQUENCE [LARGE SCALE GENOMIC DNA]</scope>
    <source>
        <strain evidence="1">Henan</strain>
    </source>
</reference>
<accession>G7YXX0</accession>
<keyword evidence="2" id="KW-1185">Reference proteome</keyword>
<evidence type="ECO:0008006" key="3">
    <source>
        <dbReference type="Google" id="ProtNLM"/>
    </source>
</evidence>
<dbReference type="EMBL" id="DF145059">
    <property type="protein sequence ID" value="GAA57800.1"/>
    <property type="molecule type" value="Genomic_DNA"/>
</dbReference>
<gene>
    <name evidence="1" type="ORF">CLF_113213</name>
</gene>